<evidence type="ECO:0000313" key="2">
    <source>
        <dbReference type="Proteomes" id="UP000235897"/>
    </source>
</evidence>
<sequence>MNLPCLAELMPRLQHPQVRDLAWALLSPPLLSDTPAPQRHPLAASRWLSRPGELADWLLWHDSQPSVLQAWLAQYSNRRLGLYYERLWQFALGQAPDVELVVANLAIRREGCTLGELDLILHDAEGVHHIELAVKFYLGLETGECRKHDRWLGPGSQDRLDIKLKRLCEHQLHLPASETAKAVLCELTCLEIDSALWLGGYLFQPWSTGCELPAGANPLHLGGRWLRHGEWLHSAAALAAAHWHPLPRQAWLAPAQLDDSQRWPDEDVARWLAQAGTGQARLLARLERGRDRRWVECERLFVVPDSWPS</sequence>
<accession>A0A2N8T0Q5</accession>
<gene>
    <name evidence="1" type="ORF">CXL00_04555</name>
</gene>
<name>A0A2N8T0Q5_STUST</name>
<dbReference type="InterPro" id="IPR015003">
    <property type="entry name" value="DUF1853"/>
</dbReference>
<dbReference type="EMBL" id="POUW01000001">
    <property type="protein sequence ID" value="PNG08318.1"/>
    <property type="molecule type" value="Genomic_DNA"/>
</dbReference>
<dbReference type="RefSeq" id="WP_102846068.1">
    <property type="nucleotide sequence ID" value="NZ_JAMOIG010000014.1"/>
</dbReference>
<protein>
    <submittedName>
        <fullName evidence="1">DUF1853 domain-containing protein</fullName>
    </submittedName>
</protein>
<proteinExistence type="predicted"/>
<dbReference type="OrthoDB" id="378654at2"/>
<evidence type="ECO:0000313" key="1">
    <source>
        <dbReference type="EMBL" id="PNG08318.1"/>
    </source>
</evidence>
<dbReference type="Pfam" id="PF08907">
    <property type="entry name" value="DUF1853"/>
    <property type="match status" value="1"/>
</dbReference>
<organism evidence="1 2">
    <name type="scientific">Stutzerimonas stutzeri</name>
    <name type="common">Pseudomonas stutzeri</name>
    <dbReference type="NCBI Taxonomy" id="316"/>
    <lineage>
        <taxon>Bacteria</taxon>
        <taxon>Pseudomonadati</taxon>
        <taxon>Pseudomonadota</taxon>
        <taxon>Gammaproteobacteria</taxon>
        <taxon>Pseudomonadales</taxon>
        <taxon>Pseudomonadaceae</taxon>
        <taxon>Stutzerimonas</taxon>
    </lineage>
</organism>
<comment type="caution">
    <text evidence="1">The sequence shown here is derived from an EMBL/GenBank/DDBJ whole genome shotgun (WGS) entry which is preliminary data.</text>
</comment>
<reference evidence="1 2" key="1">
    <citation type="submission" date="2018-01" db="EMBL/GenBank/DDBJ databases">
        <title>Denitrification phenotypes of diverse strains of Pseudomonas stutzeri.</title>
        <authorList>
            <person name="Milligan D.A."/>
            <person name="Bergaust L."/>
            <person name="Bakken L.R."/>
            <person name="Frostegard A."/>
        </authorList>
    </citation>
    <scope>NUCLEOTIDE SEQUENCE [LARGE SCALE GENOMIC DNA]</scope>
    <source>
        <strain evidence="1 2">28a3</strain>
    </source>
</reference>
<dbReference type="Proteomes" id="UP000235897">
    <property type="component" value="Unassembled WGS sequence"/>
</dbReference>
<dbReference type="AlphaFoldDB" id="A0A2N8T0Q5"/>